<dbReference type="FunFam" id="1.10.287.950:FF:000001">
    <property type="entry name" value="Methyl-accepting chemotaxis sensory transducer"/>
    <property type="match status" value="1"/>
</dbReference>
<dbReference type="Gene3D" id="1.10.287.950">
    <property type="entry name" value="Methyl-accepting chemotaxis protein"/>
    <property type="match status" value="1"/>
</dbReference>
<reference evidence="12" key="1">
    <citation type="journal article" date="2014" name="Int. J. Syst. Evol. Microbiol.">
        <title>Complete genome sequence of Corynebacterium casei LMG S-19264T (=DSM 44701T), isolated from a smear-ripened cheese.</title>
        <authorList>
            <consortium name="US DOE Joint Genome Institute (JGI-PGF)"/>
            <person name="Walter F."/>
            <person name="Albersmeier A."/>
            <person name="Kalinowski J."/>
            <person name="Ruckert C."/>
        </authorList>
    </citation>
    <scope>NUCLEOTIDE SEQUENCE</scope>
    <source>
        <strain evidence="12">CGMCC 1.15760</strain>
    </source>
</reference>
<dbReference type="GO" id="GO:0007165">
    <property type="term" value="P:signal transduction"/>
    <property type="evidence" value="ECO:0007669"/>
    <property type="project" value="UniProtKB-KW"/>
</dbReference>
<dbReference type="PANTHER" id="PTHR32089:SF112">
    <property type="entry name" value="LYSOZYME-LIKE PROTEIN-RELATED"/>
    <property type="match status" value="1"/>
</dbReference>
<evidence type="ECO:0000313" key="12">
    <source>
        <dbReference type="EMBL" id="GGG14728.1"/>
    </source>
</evidence>
<evidence type="ECO:0000256" key="1">
    <source>
        <dbReference type="ARBA" id="ARBA00004651"/>
    </source>
</evidence>
<dbReference type="PRINTS" id="PR00260">
    <property type="entry name" value="CHEMTRNSDUCR"/>
</dbReference>
<dbReference type="Gene3D" id="6.10.340.10">
    <property type="match status" value="1"/>
</dbReference>
<comment type="subcellular location">
    <subcellularLocation>
        <location evidence="1">Cell membrane</location>
        <topology evidence="1">Multi-pass membrane protein</topology>
    </subcellularLocation>
</comment>
<dbReference type="Proteomes" id="UP000616608">
    <property type="component" value="Unassembled WGS sequence"/>
</dbReference>
<keyword evidence="2" id="KW-1003">Cell membrane</keyword>
<evidence type="ECO:0000256" key="3">
    <source>
        <dbReference type="ARBA" id="ARBA00022692"/>
    </source>
</evidence>
<keyword evidence="5 9" id="KW-0472">Membrane</keyword>
<dbReference type="GO" id="GO:0005886">
    <property type="term" value="C:plasma membrane"/>
    <property type="evidence" value="ECO:0007669"/>
    <property type="project" value="UniProtKB-SubCell"/>
</dbReference>
<dbReference type="SMART" id="SM00283">
    <property type="entry name" value="MA"/>
    <property type="match status" value="1"/>
</dbReference>
<evidence type="ECO:0000256" key="4">
    <source>
        <dbReference type="ARBA" id="ARBA00022989"/>
    </source>
</evidence>
<keyword evidence="3 9" id="KW-0812">Transmembrane</keyword>
<dbReference type="SUPFAM" id="SSF58104">
    <property type="entry name" value="Methyl-accepting chemotaxis protein (MCP) signaling domain"/>
    <property type="match status" value="1"/>
</dbReference>
<keyword evidence="6 8" id="KW-0807">Transducer</keyword>
<evidence type="ECO:0000256" key="7">
    <source>
        <dbReference type="ARBA" id="ARBA00029447"/>
    </source>
</evidence>
<dbReference type="InterPro" id="IPR029151">
    <property type="entry name" value="Sensor-like_sf"/>
</dbReference>
<evidence type="ECO:0000256" key="2">
    <source>
        <dbReference type="ARBA" id="ARBA00022475"/>
    </source>
</evidence>
<feature type="transmembrane region" description="Helical" evidence="9">
    <location>
        <begin position="7"/>
        <end position="28"/>
    </location>
</feature>
<dbReference type="Pfam" id="PF00672">
    <property type="entry name" value="HAMP"/>
    <property type="match status" value="1"/>
</dbReference>
<keyword evidence="13" id="KW-1185">Reference proteome</keyword>
<organism evidence="12 13">
    <name type="scientific">Lysinibacillus alkalisoli</name>
    <dbReference type="NCBI Taxonomy" id="1911548"/>
    <lineage>
        <taxon>Bacteria</taxon>
        <taxon>Bacillati</taxon>
        <taxon>Bacillota</taxon>
        <taxon>Bacilli</taxon>
        <taxon>Bacillales</taxon>
        <taxon>Bacillaceae</taxon>
        <taxon>Lysinibacillus</taxon>
    </lineage>
</organism>
<sequence length="561" mass="60819">MSLRAKFNSLVMAFILLVTIVIGIVIYFQSTNLMYENYEKNVEKLSALSYNLFDERVKGDWQIKEGALYKGDTRIEEQVPLIDELGQMMDGGVTVFQDTKGLITTLELDGKRLTGKDADPIVIEAVMEKGETYIGEADVVGTKYLTLYTPIKNAKGEIIGMWFVGEIIDEIQTVLWSFITRLALIVAVVLLIAFVVSSLLTARMVKPLRRLVKQIDTIAKGEGDLTKTISITSKDEIGQVAQSFNNMLTTLKQMMQQIHTTAQSVTATSRQLSETAAETAGATTQINDTMHQVDDGSEQTVTSITESVTALQEMAIGVQQVAETTASIADATKQTSDEAEEGNEALQRVIQQMDAINISSDAVSHAIGKLADQSNEIGHIVSVITGIADQTNLLALNAAIEAARAGEQGKGFAVVANEVRILAEQSKQSADQIALLIGTIQQDTQRVMTAMEGNTKETAAGIQVVNATQQGFVKIKGAIDEVNTQVHEVSAVTEQMSAGVEEITSSTEAVAQISTTISDNITHVAAATEEQLEAIKQIDDASHHMAEQAQELQNLINRFTF</sequence>
<protein>
    <submittedName>
        <fullName evidence="12">Methyl-accepting chemotaxis protein TlpC</fullName>
    </submittedName>
</protein>
<dbReference type="InterPro" id="IPR004089">
    <property type="entry name" value="MCPsignal_dom"/>
</dbReference>
<feature type="domain" description="Methyl-accepting transducer" evidence="10">
    <location>
        <begin position="275"/>
        <end position="511"/>
    </location>
</feature>
<dbReference type="PANTHER" id="PTHR32089">
    <property type="entry name" value="METHYL-ACCEPTING CHEMOTAXIS PROTEIN MCPB"/>
    <property type="match status" value="1"/>
</dbReference>
<evidence type="ECO:0000256" key="5">
    <source>
        <dbReference type="ARBA" id="ARBA00023136"/>
    </source>
</evidence>
<evidence type="ECO:0000313" key="13">
    <source>
        <dbReference type="Proteomes" id="UP000616608"/>
    </source>
</evidence>
<name>A0A917LDC5_9BACI</name>
<dbReference type="AlphaFoldDB" id="A0A917LDC5"/>
<reference evidence="12" key="2">
    <citation type="submission" date="2020-09" db="EMBL/GenBank/DDBJ databases">
        <authorList>
            <person name="Sun Q."/>
            <person name="Zhou Y."/>
        </authorList>
    </citation>
    <scope>NUCLEOTIDE SEQUENCE</scope>
    <source>
        <strain evidence="12">CGMCC 1.15760</strain>
    </source>
</reference>
<dbReference type="Pfam" id="PF17202">
    <property type="entry name" value="sCache_3_3"/>
    <property type="match status" value="1"/>
</dbReference>
<feature type="domain" description="HAMP" evidence="11">
    <location>
        <begin position="202"/>
        <end position="256"/>
    </location>
</feature>
<dbReference type="CDD" id="cd11386">
    <property type="entry name" value="MCP_signal"/>
    <property type="match status" value="1"/>
</dbReference>
<evidence type="ECO:0000259" key="11">
    <source>
        <dbReference type="PROSITE" id="PS50885"/>
    </source>
</evidence>
<evidence type="ECO:0000256" key="8">
    <source>
        <dbReference type="PROSITE-ProRule" id="PRU00284"/>
    </source>
</evidence>
<dbReference type="SUPFAM" id="SSF103190">
    <property type="entry name" value="Sensory domain-like"/>
    <property type="match status" value="1"/>
</dbReference>
<dbReference type="SMART" id="SM00304">
    <property type="entry name" value="HAMP"/>
    <property type="match status" value="1"/>
</dbReference>
<accession>A0A917LDC5</accession>
<dbReference type="InterPro" id="IPR003660">
    <property type="entry name" value="HAMP_dom"/>
</dbReference>
<dbReference type="CDD" id="cd06225">
    <property type="entry name" value="HAMP"/>
    <property type="match status" value="1"/>
</dbReference>
<dbReference type="EMBL" id="BMJT01000002">
    <property type="protein sequence ID" value="GGG14728.1"/>
    <property type="molecule type" value="Genomic_DNA"/>
</dbReference>
<dbReference type="InterPro" id="IPR004090">
    <property type="entry name" value="Chemotax_Me-accpt_rcpt"/>
</dbReference>
<dbReference type="GO" id="GO:0006935">
    <property type="term" value="P:chemotaxis"/>
    <property type="evidence" value="ECO:0007669"/>
    <property type="project" value="InterPro"/>
</dbReference>
<proteinExistence type="inferred from homology"/>
<dbReference type="Pfam" id="PF00015">
    <property type="entry name" value="MCPsignal"/>
    <property type="match status" value="1"/>
</dbReference>
<evidence type="ECO:0000256" key="9">
    <source>
        <dbReference type="SAM" id="Phobius"/>
    </source>
</evidence>
<dbReference type="PROSITE" id="PS50885">
    <property type="entry name" value="HAMP"/>
    <property type="match status" value="1"/>
</dbReference>
<feature type="transmembrane region" description="Helical" evidence="9">
    <location>
        <begin position="178"/>
        <end position="200"/>
    </location>
</feature>
<dbReference type="GO" id="GO:0004888">
    <property type="term" value="F:transmembrane signaling receptor activity"/>
    <property type="evidence" value="ECO:0007669"/>
    <property type="project" value="InterPro"/>
</dbReference>
<dbReference type="InterPro" id="IPR033463">
    <property type="entry name" value="sCache_3"/>
</dbReference>
<comment type="similarity">
    <text evidence="7">Belongs to the methyl-accepting chemotaxis (MCP) protein family.</text>
</comment>
<keyword evidence="4 9" id="KW-1133">Transmembrane helix</keyword>
<evidence type="ECO:0000259" key="10">
    <source>
        <dbReference type="PROSITE" id="PS50111"/>
    </source>
</evidence>
<dbReference type="RefSeq" id="WP_188613566.1">
    <property type="nucleotide sequence ID" value="NZ_BMJT01000002.1"/>
</dbReference>
<gene>
    <name evidence="12" type="primary">tlpC</name>
    <name evidence="12" type="ORF">GCM10007425_06310</name>
</gene>
<evidence type="ECO:0000256" key="6">
    <source>
        <dbReference type="ARBA" id="ARBA00023224"/>
    </source>
</evidence>
<comment type="caution">
    <text evidence="12">The sequence shown here is derived from an EMBL/GenBank/DDBJ whole genome shotgun (WGS) entry which is preliminary data.</text>
</comment>
<dbReference type="PROSITE" id="PS50111">
    <property type="entry name" value="CHEMOTAXIS_TRANSDUC_2"/>
    <property type="match status" value="1"/>
</dbReference>